<sequence>MKKALVDSVATCFLLPAGALAEDTVRICILVAPEGVFAAGGADGVRNVEMAFDQAGGMAGGKKPRLSAHPVTPCPTQPCASSAP</sequence>
<dbReference type="OrthoDB" id="9762849at2"/>
<evidence type="ECO:0000313" key="4">
    <source>
        <dbReference type="Proteomes" id="UP000004291"/>
    </source>
</evidence>
<keyword evidence="2" id="KW-0732">Signal</keyword>
<name>A0A094YYP4_HOEPD</name>
<dbReference type="EMBL" id="ABIA03000002">
    <property type="protein sequence ID" value="KGB27110.1"/>
    <property type="molecule type" value="Genomic_DNA"/>
</dbReference>
<evidence type="ECO:0000313" key="3">
    <source>
        <dbReference type="EMBL" id="KGB27110.1"/>
    </source>
</evidence>
<feature type="chain" id="PRO_5001911907" evidence="2">
    <location>
        <begin position="22"/>
        <end position="84"/>
    </location>
</feature>
<dbReference type="STRING" id="411684.HPDFL43_00022010"/>
<reference evidence="3 4" key="2">
    <citation type="submission" date="2012-06" db="EMBL/GenBank/DDBJ databases">
        <authorList>
            <person name="Fiebig A."/>
        </authorList>
    </citation>
    <scope>NUCLEOTIDE SEQUENCE [LARGE SCALE GENOMIC DNA]</scope>
    <source>
        <strain evidence="3 4">DFL-43</strain>
    </source>
</reference>
<dbReference type="HOGENOM" id="CLU_2523019_0_0_5"/>
<comment type="caution">
    <text evidence="3">The sequence shown here is derived from an EMBL/GenBank/DDBJ whole genome shotgun (WGS) entry which is preliminary data.</text>
</comment>
<protein>
    <submittedName>
        <fullName evidence="3">Uncharacterized protein</fullName>
    </submittedName>
</protein>
<dbReference type="Proteomes" id="UP000004291">
    <property type="component" value="Chromosome"/>
</dbReference>
<feature type="signal peptide" evidence="2">
    <location>
        <begin position="1"/>
        <end position="21"/>
    </location>
</feature>
<organism evidence="3 4">
    <name type="scientific">Hoeflea phototrophica (strain DSM 17068 / NCIMB 14078 / DFL-43)</name>
    <dbReference type="NCBI Taxonomy" id="411684"/>
    <lineage>
        <taxon>Bacteria</taxon>
        <taxon>Pseudomonadati</taxon>
        <taxon>Pseudomonadota</taxon>
        <taxon>Alphaproteobacteria</taxon>
        <taxon>Hyphomicrobiales</taxon>
        <taxon>Rhizobiaceae</taxon>
        <taxon>Hoeflea</taxon>
    </lineage>
</organism>
<feature type="region of interest" description="Disordered" evidence="1">
    <location>
        <begin position="58"/>
        <end position="84"/>
    </location>
</feature>
<evidence type="ECO:0000256" key="2">
    <source>
        <dbReference type="SAM" id="SignalP"/>
    </source>
</evidence>
<dbReference type="AlphaFoldDB" id="A0A094YYP4"/>
<proteinExistence type="predicted"/>
<accession>A0A094YYP4</accession>
<evidence type="ECO:0000256" key="1">
    <source>
        <dbReference type="SAM" id="MobiDB-lite"/>
    </source>
</evidence>
<gene>
    <name evidence="3" type="ORF">HPDFL43_00022010</name>
</gene>
<dbReference type="RefSeq" id="WP_040449185.1">
    <property type="nucleotide sequence ID" value="NZ_CM002917.1"/>
</dbReference>
<reference evidence="3 4" key="1">
    <citation type="submission" date="2007-10" db="EMBL/GenBank/DDBJ databases">
        <authorList>
            <person name="Wagner-Dobler I."/>
            <person name="Ferriera S."/>
            <person name="Johnson J."/>
            <person name="Kravitz S."/>
            <person name="Beeson K."/>
            <person name="Sutton G."/>
            <person name="Rogers Y.-H."/>
            <person name="Friedman R."/>
            <person name="Frazier M."/>
            <person name="Venter J.C."/>
        </authorList>
    </citation>
    <scope>NUCLEOTIDE SEQUENCE [LARGE SCALE GENOMIC DNA]</scope>
    <source>
        <strain evidence="3 4">DFL-43</strain>
    </source>
</reference>
<keyword evidence="4" id="KW-1185">Reference proteome</keyword>